<protein>
    <submittedName>
        <fullName evidence="2">MaoC family dehydratase</fullName>
    </submittedName>
</protein>
<dbReference type="Proteomes" id="UP000609530">
    <property type="component" value="Unassembled WGS sequence"/>
</dbReference>
<dbReference type="InterPro" id="IPR002539">
    <property type="entry name" value="MaoC-like_dom"/>
</dbReference>
<dbReference type="Gene3D" id="3.10.129.10">
    <property type="entry name" value="Hotdog Thioesterase"/>
    <property type="match status" value="1"/>
</dbReference>
<sequence>MAAVEQNKLFFEDLAVGASFVSESYEMTTERILQFASEFDPQPFHTDAEAAQASFFNGLAASGWHTAAVTMRLLVESVPLAGGLIGAGSEISWPRAVRPGDWLRVRTTVKELVTSKSRPERGMAVLESETCNQDGAVCQRSVARVLVFRREPS</sequence>
<evidence type="ECO:0000313" key="3">
    <source>
        <dbReference type="Proteomes" id="UP000609530"/>
    </source>
</evidence>
<evidence type="ECO:0000259" key="1">
    <source>
        <dbReference type="Pfam" id="PF01575"/>
    </source>
</evidence>
<comment type="caution">
    <text evidence="2">The sequence shown here is derived from an EMBL/GenBank/DDBJ whole genome shotgun (WGS) entry which is preliminary data.</text>
</comment>
<feature type="domain" description="MaoC-like" evidence="1">
    <location>
        <begin position="22"/>
        <end position="115"/>
    </location>
</feature>
<dbReference type="Pfam" id="PF01575">
    <property type="entry name" value="MaoC_dehydratas"/>
    <property type="match status" value="1"/>
</dbReference>
<accession>A0ABS6QBS7</accession>
<dbReference type="CDD" id="cd03454">
    <property type="entry name" value="YdeM"/>
    <property type="match status" value="1"/>
</dbReference>
<evidence type="ECO:0000313" key="2">
    <source>
        <dbReference type="EMBL" id="MBV4491629.1"/>
    </source>
</evidence>
<proteinExistence type="predicted"/>
<name>A0ABS6QBS7_9PSED</name>
<gene>
    <name evidence="2" type="ORF">HU760_013620</name>
</gene>
<dbReference type="SUPFAM" id="SSF54637">
    <property type="entry name" value="Thioesterase/thiol ester dehydrase-isomerase"/>
    <property type="match status" value="1"/>
</dbReference>
<dbReference type="RefSeq" id="WP_186674060.1">
    <property type="nucleotide sequence ID" value="NZ_JABWRZ020000001.1"/>
</dbReference>
<keyword evidence="3" id="KW-1185">Reference proteome</keyword>
<reference evidence="2 3" key="1">
    <citation type="journal article" date="2020" name="Microorganisms">
        <title>Reliable Identification of Environmental Pseudomonas Isolates Using the rpoD Gene.</title>
        <authorList>
            <consortium name="The Broad Institute Genome Sequencing Platform"/>
            <person name="Girard L."/>
            <person name="Lood C."/>
            <person name="Rokni-Zadeh H."/>
            <person name="van Noort V."/>
            <person name="Lavigne R."/>
            <person name="De Mot R."/>
        </authorList>
    </citation>
    <scope>NUCLEOTIDE SEQUENCE [LARGE SCALE GENOMIC DNA]</scope>
    <source>
        <strain evidence="2 3">RD9SR1</strain>
    </source>
</reference>
<dbReference type="EMBL" id="JABWRZ020000001">
    <property type="protein sequence ID" value="MBV4491629.1"/>
    <property type="molecule type" value="Genomic_DNA"/>
</dbReference>
<dbReference type="PANTHER" id="PTHR43664:SF1">
    <property type="entry name" value="BETA-METHYLMALYL-COA DEHYDRATASE"/>
    <property type="match status" value="1"/>
</dbReference>
<dbReference type="InterPro" id="IPR052342">
    <property type="entry name" value="MCH/BMMD"/>
</dbReference>
<organism evidence="2 3">
    <name type="scientific">Pseudomonas oryzicola</name>
    <dbReference type="NCBI Taxonomy" id="485876"/>
    <lineage>
        <taxon>Bacteria</taxon>
        <taxon>Pseudomonadati</taxon>
        <taxon>Pseudomonadota</taxon>
        <taxon>Gammaproteobacteria</taxon>
        <taxon>Pseudomonadales</taxon>
        <taxon>Pseudomonadaceae</taxon>
        <taxon>Pseudomonas</taxon>
    </lineage>
</organism>
<dbReference type="PANTHER" id="PTHR43664">
    <property type="entry name" value="MONOAMINE OXIDASE-RELATED"/>
    <property type="match status" value="1"/>
</dbReference>
<dbReference type="InterPro" id="IPR029069">
    <property type="entry name" value="HotDog_dom_sf"/>
</dbReference>